<dbReference type="EMBL" id="JACHEO010000001">
    <property type="protein sequence ID" value="MBB5346684.1"/>
    <property type="molecule type" value="Genomic_DNA"/>
</dbReference>
<reference evidence="3 4" key="1">
    <citation type="submission" date="2020-08" db="EMBL/GenBank/DDBJ databases">
        <title>Genomic Encyclopedia of Type Strains, Phase IV (KMG-IV): sequencing the most valuable type-strain genomes for metagenomic binning, comparative biology and taxonomic classification.</title>
        <authorList>
            <person name="Goeker M."/>
        </authorList>
    </citation>
    <scope>NUCLEOTIDE SEQUENCE [LARGE SCALE GENOMIC DNA]</scope>
    <source>
        <strain evidence="3 4">DSM 28570</strain>
    </source>
</reference>
<sequence>MMIRANDLFAGLGFVQYRIQPGEPERNLQQVAAALESVEGLHRSLVVLPELWASGFAYGRFEAMADQTPTMLAELAILAGRYNCIFAGSLPERAEEDKGEMFYNTLYVSGAAGVLGCYRKQQVFAFGGEDQAFICGIEPYPVATPLGRLGCLVCYDLRFPDLARRQCQQGADLLLCSAEWPQARIKHWRAMLKVRAVENQTFVVACNGWGEVEGMNLGGSSMVIDPRGRILADAADGPQAVVVPVKWRRREDYRSHFSSFAVSSYPFRDVSKILPSAAACLDLLAVRQGVRQRLVCCEVVEPVNTAMLQALEEARRQGDFLLVAVSAGAQGEPNQRLLAALGCVDAVCCLDAFTKAERARLLDLTAGMKVIR</sequence>
<dbReference type="InterPro" id="IPR003010">
    <property type="entry name" value="C-N_Hydrolase"/>
</dbReference>
<evidence type="ECO:0000256" key="1">
    <source>
        <dbReference type="ARBA" id="ARBA00010613"/>
    </source>
</evidence>
<dbReference type="PROSITE" id="PS50263">
    <property type="entry name" value="CN_HYDROLASE"/>
    <property type="match status" value="1"/>
</dbReference>
<dbReference type="SUPFAM" id="SSF56317">
    <property type="entry name" value="Carbon-nitrogen hydrolase"/>
    <property type="match status" value="1"/>
</dbReference>
<feature type="domain" description="CN hydrolase" evidence="2">
    <location>
        <begin position="10"/>
        <end position="247"/>
    </location>
</feature>
<comment type="similarity">
    <text evidence="1">Belongs to the carbon-nitrogen hydrolase superfamily. NIT1/NIT2 family.</text>
</comment>
<dbReference type="Proteomes" id="UP000539642">
    <property type="component" value="Unassembled WGS sequence"/>
</dbReference>
<protein>
    <submittedName>
        <fullName evidence="3">Putative amidohydrolase</fullName>
    </submittedName>
</protein>
<evidence type="ECO:0000313" key="3">
    <source>
        <dbReference type="EMBL" id="MBB5346684.1"/>
    </source>
</evidence>
<name>A0A840UTI0_9BACT</name>
<dbReference type="Pfam" id="PF00795">
    <property type="entry name" value="CN_hydrolase"/>
    <property type="match status" value="1"/>
</dbReference>
<dbReference type="RefSeq" id="WP_183347748.1">
    <property type="nucleotide sequence ID" value="NZ_JACHEO010000001.1"/>
</dbReference>
<dbReference type="InterPro" id="IPR001110">
    <property type="entry name" value="UPF0012_CS"/>
</dbReference>
<organism evidence="3 4">
    <name type="scientific">Desulfoprunum benzoelyticum</name>
    <dbReference type="NCBI Taxonomy" id="1506996"/>
    <lineage>
        <taxon>Bacteria</taxon>
        <taxon>Pseudomonadati</taxon>
        <taxon>Thermodesulfobacteriota</taxon>
        <taxon>Desulfobulbia</taxon>
        <taxon>Desulfobulbales</taxon>
        <taxon>Desulfobulbaceae</taxon>
        <taxon>Desulfoprunum</taxon>
    </lineage>
</organism>
<evidence type="ECO:0000313" key="4">
    <source>
        <dbReference type="Proteomes" id="UP000539642"/>
    </source>
</evidence>
<dbReference type="InterPro" id="IPR036526">
    <property type="entry name" value="C-N_Hydrolase_sf"/>
</dbReference>
<dbReference type="PANTHER" id="PTHR23088:SF27">
    <property type="entry name" value="DEAMINATED GLUTATHIONE AMIDASE"/>
    <property type="match status" value="1"/>
</dbReference>
<gene>
    <name evidence="3" type="ORF">HNQ81_000391</name>
</gene>
<comment type="caution">
    <text evidence="3">The sequence shown here is derived from an EMBL/GenBank/DDBJ whole genome shotgun (WGS) entry which is preliminary data.</text>
</comment>
<dbReference type="PANTHER" id="PTHR23088">
    <property type="entry name" value="NITRILASE-RELATED"/>
    <property type="match status" value="1"/>
</dbReference>
<proteinExistence type="inferred from homology"/>
<accession>A0A840UTI0</accession>
<dbReference type="AlphaFoldDB" id="A0A840UTI0"/>
<keyword evidence="4" id="KW-1185">Reference proteome</keyword>
<dbReference type="GO" id="GO:0016787">
    <property type="term" value="F:hydrolase activity"/>
    <property type="evidence" value="ECO:0007669"/>
    <property type="project" value="UniProtKB-KW"/>
</dbReference>
<evidence type="ECO:0000259" key="2">
    <source>
        <dbReference type="PROSITE" id="PS50263"/>
    </source>
</evidence>
<keyword evidence="3" id="KW-0378">Hydrolase</keyword>
<dbReference type="PROSITE" id="PS01227">
    <property type="entry name" value="UPF0012"/>
    <property type="match status" value="1"/>
</dbReference>
<dbReference type="Gene3D" id="3.60.110.10">
    <property type="entry name" value="Carbon-nitrogen hydrolase"/>
    <property type="match status" value="1"/>
</dbReference>